<name>A0A7T3ZZA0_9MICO</name>
<sequence>MAHLETARSRANTAQRRARIEHAARFVVADGGFAAATVPAVAHAASCTTGVIDSCFDDRDELLASVFAAAAGRELTVITEAVDACSTPEAVVGAVVDVFIRRAVAGRGLAYALLLEEVPEPIQAQRRALRRGFVAAISTALMRCLGPEFPTELFARSLVGAVSENVVDLLDPARSTPNPLEVEWIVDRVSAFSRAALTAVPRDGALTVTPQASAGRPGISAS</sequence>
<gene>
    <name evidence="4" type="ORF">I6H47_16830</name>
</gene>
<reference evidence="4 5" key="1">
    <citation type="submission" date="2020-12" db="EMBL/GenBank/DDBJ databases">
        <title>FDA dAtabase for Regulatory Grade micrObial Sequences (FDA-ARGOS): Supporting development and validation of Infectious Disease Dx tests.</title>
        <authorList>
            <person name="Sproer C."/>
            <person name="Gronow S."/>
            <person name="Severitt S."/>
            <person name="Schroder I."/>
            <person name="Tallon L."/>
            <person name="Sadzewicz L."/>
            <person name="Zhao X."/>
            <person name="Boylan J."/>
            <person name="Ott S."/>
            <person name="Bowen H."/>
            <person name="Vavikolanu K."/>
            <person name="Mehta A."/>
            <person name="Aluvathingal J."/>
            <person name="Nadendla S."/>
            <person name="Lowell S."/>
            <person name="Myers T."/>
            <person name="Yan Y."/>
            <person name="Sichtig H."/>
        </authorList>
    </citation>
    <scope>NUCLEOTIDE SEQUENCE [LARGE SCALE GENOMIC DNA]</scope>
    <source>
        <strain evidence="4 5">FDAARGOS_990</strain>
    </source>
</reference>
<evidence type="ECO:0000313" key="5">
    <source>
        <dbReference type="Proteomes" id="UP000595374"/>
    </source>
</evidence>
<feature type="domain" description="HTH tetR-type" evidence="3">
    <location>
        <begin position="14"/>
        <end position="74"/>
    </location>
</feature>
<accession>A0A7T3ZZA0</accession>
<dbReference type="EMBL" id="CP065989">
    <property type="protein sequence ID" value="QQB14373.1"/>
    <property type="molecule type" value="Genomic_DNA"/>
</dbReference>
<dbReference type="GO" id="GO:0003677">
    <property type="term" value="F:DNA binding"/>
    <property type="evidence" value="ECO:0007669"/>
    <property type="project" value="UniProtKB-UniRule"/>
</dbReference>
<organism evidence="4 5">
    <name type="scientific">Brevibacterium casei</name>
    <dbReference type="NCBI Taxonomy" id="33889"/>
    <lineage>
        <taxon>Bacteria</taxon>
        <taxon>Bacillati</taxon>
        <taxon>Actinomycetota</taxon>
        <taxon>Actinomycetes</taxon>
        <taxon>Micrococcales</taxon>
        <taxon>Brevibacteriaceae</taxon>
        <taxon>Brevibacterium</taxon>
    </lineage>
</organism>
<dbReference type="SUPFAM" id="SSF46689">
    <property type="entry name" value="Homeodomain-like"/>
    <property type="match status" value="1"/>
</dbReference>
<dbReference type="InterPro" id="IPR009057">
    <property type="entry name" value="Homeodomain-like_sf"/>
</dbReference>
<evidence type="ECO:0000313" key="4">
    <source>
        <dbReference type="EMBL" id="QQB14373.1"/>
    </source>
</evidence>
<evidence type="ECO:0000256" key="1">
    <source>
        <dbReference type="ARBA" id="ARBA00023125"/>
    </source>
</evidence>
<protein>
    <submittedName>
        <fullName evidence="4">TetR/AcrR family transcriptional regulator</fullName>
    </submittedName>
</protein>
<dbReference type="AlphaFoldDB" id="A0A7T3ZZA0"/>
<dbReference type="InterPro" id="IPR001647">
    <property type="entry name" value="HTH_TetR"/>
</dbReference>
<dbReference type="PROSITE" id="PS50977">
    <property type="entry name" value="HTH_TETR_2"/>
    <property type="match status" value="1"/>
</dbReference>
<feature type="DNA-binding region" description="H-T-H motif" evidence="2">
    <location>
        <begin position="37"/>
        <end position="56"/>
    </location>
</feature>
<dbReference type="Proteomes" id="UP000595374">
    <property type="component" value="Chromosome"/>
</dbReference>
<dbReference type="RefSeq" id="WP_198499443.1">
    <property type="nucleotide sequence ID" value="NZ_CP065989.1"/>
</dbReference>
<keyword evidence="1 2" id="KW-0238">DNA-binding</keyword>
<dbReference type="Gene3D" id="1.10.10.60">
    <property type="entry name" value="Homeodomain-like"/>
    <property type="match status" value="1"/>
</dbReference>
<evidence type="ECO:0000259" key="3">
    <source>
        <dbReference type="PROSITE" id="PS50977"/>
    </source>
</evidence>
<proteinExistence type="predicted"/>
<evidence type="ECO:0000256" key="2">
    <source>
        <dbReference type="PROSITE-ProRule" id="PRU00335"/>
    </source>
</evidence>
<dbReference type="Gene3D" id="1.10.357.10">
    <property type="entry name" value="Tetracycline Repressor, domain 2"/>
    <property type="match status" value="1"/>
</dbReference>